<comment type="caution">
    <text evidence="2">The sequence shown here is derived from an EMBL/GenBank/DDBJ whole genome shotgun (WGS) entry which is preliminary data.</text>
</comment>
<dbReference type="AlphaFoldDB" id="A0A0F8ZBT5"/>
<evidence type="ECO:0000256" key="1">
    <source>
        <dbReference type="SAM" id="MobiDB-lite"/>
    </source>
</evidence>
<feature type="non-terminal residue" evidence="2">
    <location>
        <position position="175"/>
    </location>
</feature>
<dbReference type="EMBL" id="LAZR01048744">
    <property type="protein sequence ID" value="KKK91233.1"/>
    <property type="molecule type" value="Genomic_DNA"/>
</dbReference>
<sequence length="175" mass="18750">MAELGSIQRVNENAGTIPVDTRALESGIAEGLGLVEELHTRKVLERAGDEVKQGLTQAGEDAQRTPDVPSTDSALTDDENRIRRKILGWQSDAADGNSGLQRAAEAHIKQTMERLRNEHPRLAAKLDAEITGIARSSPVLEELGGMDLERKAAAAAAEAQLRAFYANATKTIGQG</sequence>
<accession>A0A0F8ZBT5</accession>
<reference evidence="2" key="1">
    <citation type="journal article" date="2015" name="Nature">
        <title>Complex archaea that bridge the gap between prokaryotes and eukaryotes.</title>
        <authorList>
            <person name="Spang A."/>
            <person name="Saw J.H."/>
            <person name="Jorgensen S.L."/>
            <person name="Zaremba-Niedzwiedzka K."/>
            <person name="Martijn J."/>
            <person name="Lind A.E."/>
            <person name="van Eijk R."/>
            <person name="Schleper C."/>
            <person name="Guy L."/>
            <person name="Ettema T.J."/>
        </authorList>
    </citation>
    <scope>NUCLEOTIDE SEQUENCE</scope>
</reference>
<feature type="region of interest" description="Disordered" evidence="1">
    <location>
        <begin position="49"/>
        <end position="79"/>
    </location>
</feature>
<feature type="region of interest" description="Disordered" evidence="1">
    <location>
        <begin position="1"/>
        <end position="20"/>
    </location>
</feature>
<name>A0A0F8ZBT5_9ZZZZ</name>
<evidence type="ECO:0000313" key="2">
    <source>
        <dbReference type="EMBL" id="KKK91233.1"/>
    </source>
</evidence>
<gene>
    <name evidence="2" type="ORF">LCGC14_2715010</name>
</gene>
<organism evidence="2">
    <name type="scientific">marine sediment metagenome</name>
    <dbReference type="NCBI Taxonomy" id="412755"/>
    <lineage>
        <taxon>unclassified sequences</taxon>
        <taxon>metagenomes</taxon>
        <taxon>ecological metagenomes</taxon>
    </lineage>
</organism>
<proteinExistence type="predicted"/>
<protein>
    <submittedName>
        <fullName evidence="2">Uncharacterized protein</fullName>
    </submittedName>
</protein>